<evidence type="ECO:0000313" key="2">
    <source>
        <dbReference type="EMBL" id="MBB5684647.1"/>
    </source>
</evidence>
<proteinExistence type="predicted"/>
<reference evidence="2 3" key="1">
    <citation type="submission" date="2020-08" db="EMBL/GenBank/DDBJ databases">
        <title>Genomic Encyclopedia of Type Strains, Phase IV (KMG-IV): sequencing the most valuable type-strain genomes for metagenomic binning, comparative biology and taxonomic classification.</title>
        <authorList>
            <person name="Goeker M."/>
        </authorList>
    </citation>
    <scope>NUCLEOTIDE SEQUENCE [LARGE SCALE GENOMIC DNA]</scope>
    <source>
        <strain evidence="2 3">DSM 25079</strain>
    </source>
</reference>
<dbReference type="InterPro" id="IPR036397">
    <property type="entry name" value="RNaseH_sf"/>
</dbReference>
<protein>
    <submittedName>
        <fullName evidence="2">Ribonuclease HI</fullName>
    </submittedName>
</protein>
<feature type="domain" description="RNase H type-1" evidence="1">
    <location>
        <begin position="2"/>
        <end position="68"/>
    </location>
</feature>
<accession>A0A7W9ED11</accession>
<sequence length="80" mass="8953">MLHALEIARNLAADDIELVGDSALIVNQAKGVWKCRSPELQAHHDAFRILAAPFARIRIKHIRRSHNLAGIALERIRNGL</sequence>
<organism evidence="2 3">
    <name type="scientific">Sphingobium boeckii</name>
    <dbReference type="NCBI Taxonomy" id="1082345"/>
    <lineage>
        <taxon>Bacteria</taxon>
        <taxon>Pseudomonadati</taxon>
        <taxon>Pseudomonadota</taxon>
        <taxon>Alphaproteobacteria</taxon>
        <taxon>Sphingomonadales</taxon>
        <taxon>Sphingomonadaceae</taxon>
        <taxon>Sphingobium</taxon>
    </lineage>
</organism>
<dbReference type="GO" id="GO:0003676">
    <property type="term" value="F:nucleic acid binding"/>
    <property type="evidence" value="ECO:0007669"/>
    <property type="project" value="InterPro"/>
</dbReference>
<dbReference type="InterPro" id="IPR002156">
    <property type="entry name" value="RNaseH_domain"/>
</dbReference>
<name>A0A7W9ED11_9SPHN</name>
<dbReference type="SUPFAM" id="SSF53098">
    <property type="entry name" value="Ribonuclease H-like"/>
    <property type="match status" value="1"/>
</dbReference>
<gene>
    <name evidence="2" type="ORF">FHS49_000638</name>
</gene>
<dbReference type="InterPro" id="IPR012337">
    <property type="entry name" value="RNaseH-like_sf"/>
</dbReference>
<evidence type="ECO:0000313" key="3">
    <source>
        <dbReference type="Proteomes" id="UP000549617"/>
    </source>
</evidence>
<dbReference type="Gene3D" id="3.30.420.10">
    <property type="entry name" value="Ribonuclease H-like superfamily/Ribonuclease H"/>
    <property type="match status" value="1"/>
</dbReference>
<keyword evidence="3" id="KW-1185">Reference proteome</keyword>
<dbReference type="EMBL" id="JACIJC010000001">
    <property type="protein sequence ID" value="MBB5684647.1"/>
    <property type="molecule type" value="Genomic_DNA"/>
</dbReference>
<comment type="caution">
    <text evidence="2">The sequence shown here is derived from an EMBL/GenBank/DDBJ whole genome shotgun (WGS) entry which is preliminary data.</text>
</comment>
<dbReference type="GO" id="GO:0004523">
    <property type="term" value="F:RNA-DNA hybrid ribonuclease activity"/>
    <property type="evidence" value="ECO:0007669"/>
    <property type="project" value="InterPro"/>
</dbReference>
<dbReference type="Proteomes" id="UP000549617">
    <property type="component" value="Unassembled WGS sequence"/>
</dbReference>
<dbReference type="Pfam" id="PF13456">
    <property type="entry name" value="RVT_3"/>
    <property type="match status" value="1"/>
</dbReference>
<evidence type="ECO:0000259" key="1">
    <source>
        <dbReference type="Pfam" id="PF13456"/>
    </source>
</evidence>
<dbReference type="AlphaFoldDB" id="A0A7W9ED11"/>